<name>A0A545W3X6_9HYPO</name>
<feature type="chain" id="PRO_5022037425" evidence="3">
    <location>
        <begin position="22"/>
        <end position="611"/>
    </location>
</feature>
<dbReference type="SUPFAM" id="SSF53474">
    <property type="entry name" value="alpha/beta-Hydrolases"/>
    <property type="match status" value="1"/>
</dbReference>
<sequence>MTVSRTLGTLCFSALIGLAFSRGTTTTTTSSSKDHKPGDFDWQSITPSWDLEYHPCYDDDFQCARLLLPLDWLEQDAAKQKLQLVAIAIIRLPAVVPPHDETYGGSVLINPGGPGDSGVLHILYNGAYIRNMMDTEGERHFDMVSFDPRGMANSLPIADCFASEVERTMYDWQQLGKPIVKDGRDSNTSLAMELSHAAALSMKCAANKGPDDVLMQEYMSTASVARDMLRMVDEFDRLERAHVGSTIETGAQKKLTGAHGGQKGGAPVPRIQYYGTSYGTVLGNTFISMFPGRVKRMILDGVVFAEDWISGDFCTFLADSTASIDYFYQTCFSAGSKKCPLTRDADKSWHVVKNRVQDLIAHLDANPIPVAVDGLGPTVLSGNAVTGRMMDPIYAPIDLYPGLGRTLAAAVEGNYTALIAESGFAPTDGDEVCKSKAGDAAAYKWMGLANSAVRCGDGDDLRDKSIGHWREYKRRCVATSPEIGALWADLSCAGWQIRPRERFAGPFGAPEADPVGVEGRPSAPVLFLSSRFDPVTPLVSANEASKKHPGSRVVVQEATGHCTLLSGPSECTRKVTRAYMLSGAMPEGGISCKVDCVPFEECDQPRAKLPR</sequence>
<gene>
    <name evidence="5" type="ORF">IF1G_03869</name>
</gene>
<dbReference type="Gene3D" id="3.40.50.1820">
    <property type="entry name" value="alpha/beta hydrolase"/>
    <property type="match status" value="2"/>
</dbReference>
<keyword evidence="3" id="KW-0732">Signal</keyword>
<feature type="signal peptide" evidence="3">
    <location>
        <begin position="1"/>
        <end position="21"/>
    </location>
</feature>
<accession>A0A545W3X6</accession>
<dbReference type="PANTHER" id="PTHR43248:SF25">
    <property type="entry name" value="AB HYDROLASE-1 DOMAIN-CONTAINING PROTEIN-RELATED"/>
    <property type="match status" value="1"/>
</dbReference>
<proteinExistence type="inferred from homology"/>
<dbReference type="Proteomes" id="UP000315783">
    <property type="component" value="Unassembled WGS sequence"/>
</dbReference>
<organism evidence="5 6">
    <name type="scientific">Cordyceps javanica</name>
    <dbReference type="NCBI Taxonomy" id="43265"/>
    <lineage>
        <taxon>Eukaryota</taxon>
        <taxon>Fungi</taxon>
        <taxon>Dikarya</taxon>
        <taxon>Ascomycota</taxon>
        <taxon>Pezizomycotina</taxon>
        <taxon>Sordariomycetes</taxon>
        <taxon>Hypocreomycetidae</taxon>
        <taxon>Hypocreales</taxon>
        <taxon>Cordycipitaceae</taxon>
        <taxon>Cordyceps</taxon>
    </lineage>
</organism>
<protein>
    <submittedName>
        <fullName evidence="5">Proteinase</fullName>
    </submittedName>
</protein>
<dbReference type="PANTHER" id="PTHR43248">
    <property type="entry name" value="2-SUCCINYL-6-HYDROXY-2,4-CYCLOHEXADIENE-1-CARBOXYLATE SYNTHASE"/>
    <property type="match status" value="1"/>
</dbReference>
<keyword evidence="2" id="KW-0378">Hydrolase</keyword>
<evidence type="ECO:0000313" key="5">
    <source>
        <dbReference type="EMBL" id="TQV98126.1"/>
    </source>
</evidence>
<keyword evidence="6" id="KW-1185">Reference proteome</keyword>
<dbReference type="InterPro" id="IPR029058">
    <property type="entry name" value="AB_hydrolase_fold"/>
</dbReference>
<dbReference type="AlphaFoldDB" id="A0A545W3X6"/>
<evidence type="ECO:0000259" key="4">
    <source>
        <dbReference type="Pfam" id="PF08386"/>
    </source>
</evidence>
<evidence type="ECO:0000256" key="2">
    <source>
        <dbReference type="ARBA" id="ARBA00022801"/>
    </source>
</evidence>
<evidence type="ECO:0000256" key="1">
    <source>
        <dbReference type="ARBA" id="ARBA00010088"/>
    </source>
</evidence>
<feature type="domain" description="Peptidase S33 tripeptidyl aminopeptidase-like C-terminal" evidence="4">
    <location>
        <begin position="485"/>
        <end position="592"/>
    </location>
</feature>
<comment type="caution">
    <text evidence="5">The sequence shown here is derived from an EMBL/GenBank/DDBJ whole genome shotgun (WGS) entry which is preliminary data.</text>
</comment>
<reference evidence="5 6" key="1">
    <citation type="journal article" date="2019" name="Appl. Microbiol. Biotechnol.">
        <title>Genome sequence of Isaria javanica and comparative genome analysis insights into family S53 peptidase evolution in fungal entomopathogens.</title>
        <authorList>
            <person name="Lin R."/>
            <person name="Zhang X."/>
            <person name="Xin B."/>
            <person name="Zou M."/>
            <person name="Gao Y."/>
            <person name="Qin F."/>
            <person name="Hu Q."/>
            <person name="Xie B."/>
            <person name="Cheng X."/>
        </authorList>
    </citation>
    <scope>NUCLEOTIDE SEQUENCE [LARGE SCALE GENOMIC DNA]</scope>
    <source>
        <strain evidence="5 6">IJ1G</strain>
    </source>
</reference>
<dbReference type="InterPro" id="IPR051601">
    <property type="entry name" value="Serine_prot/Carboxylest_S33"/>
</dbReference>
<comment type="similarity">
    <text evidence="1">Belongs to the peptidase S33 family.</text>
</comment>
<evidence type="ECO:0000313" key="6">
    <source>
        <dbReference type="Proteomes" id="UP000315783"/>
    </source>
</evidence>
<dbReference type="InterPro" id="IPR013595">
    <property type="entry name" value="Pept_S33_TAP-like_C"/>
</dbReference>
<dbReference type="EMBL" id="SPUK01000004">
    <property type="protein sequence ID" value="TQV98126.1"/>
    <property type="molecule type" value="Genomic_DNA"/>
</dbReference>
<dbReference type="Pfam" id="PF08386">
    <property type="entry name" value="Abhydrolase_4"/>
    <property type="match status" value="1"/>
</dbReference>
<dbReference type="GO" id="GO:0016787">
    <property type="term" value="F:hydrolase activity"/>
    <property type="evidence" value="ECO:0007669"/>
    <property type="project" value="UniProtKB-KW"/>
</dbReference>
<dbReference type="OrthoDB" id="425534at2759"/>
<dbReference type="STRING" id="43265.A0A545W3X6"/>
<evidence type="ECO:0000256" key="3">
    <source>
        <dbReference type="SAM" id="SignalP"/>
    </source>
</evidence>